<evidence type="ECO:0000313" key="8">
    <source>
        <dbReference type="EMBL" id="KAK1275020.1"/>
    </source>
</evidence>
<dbReference type="SMART" id="SM01019">
    <property type="entry name" value="B3"/>
    <property type="match status" value="1"/>
</dbReference>
<feature type="region of interest" description="Disordered" evidence="6">
    <location>
        <begin position="1"/>
        <end position="35"/>
    </location>
</feature>
<dbReference type="PANTHER" id="PTHR31140">
    <property type="entry name" value="B3 DOMAIN-CONTAINING TRANSCRIPTION FACTOR ABI3"/>
    <property type="match status" value="1"/>
</dbReference>
<feature type="domain" description="TF-B3" evidence="7">
    <location>
        <begin position="46"/>
        <end position="151"/>
    </location>
</feature>
<keyword evidence="2" id="KW-0805">Transcription regulation</keyword>
<evidence type="ECO:0000256" key="4">
    <source>
        <dbReference type="ARBA" id="ARBA00023163"/>
    </source>
</evidence>
<evidence type="ECO:0000313" key="9">
    <source>
        <dbReference type="Proteomes" id="UP001179952"/>
    </source>
</evidence>
<dbReference type="AlphaFoldDB" id="A0AAV9BF36"/>
<name>A0AAV9BF36_ACOGR</name>
<keyword evidence="4" id="KW-0804">Transcription</keyword>
<dbReference type="InterPro" id="IPR015300">
    <property type="entry name" value="DNA-bd_pseudobarrel_sf"/>
</dbReference>
<comment type="caution">
    <text evidence="8">The sequence shown here is derived from an EMBL/GenBank/DDBJ whole genome shotgun (WGS) entry which is preliminary data.</text>
</comment>
<dbReference type="PANTHER" id="PTHR31140:SF70">
    <property type="entry name" value="B3 DOMAIN-CONTAINING PROTEIN OS11G0156000"/>
    <property type="match status" value="1"/>
</dbReference>
<evidence type="ECO:0000259" key="7">
    <source>
        <dbReference type="PROSITE" id="PS50863"/>
    </source>
</evidence>
<keyword evidence="3" id="KW-0238">DNA-binding</keyword>
<evidence type="ECO:0000256" key="5">
    <source>
        <dbReference type="ARBA" id="ARBA00023242"/>
    </source>
</evidence>
<evidence type="ECO:0000256" key="2">
    <source>
        <dbReference type="ARBA" id="ARBA00023015"/>
    </source>
</evidence>
<gene>
    <name evidence="8" type="ORF">QJS04_geneDACA011716</name>
</gene>
<dbReference type="SUPFAM" id="SSF101936">
    <property type="entry name" value="DNA-binding pseudobarrel domain"/>
    <property type="match status" value="1"/>
</dbReference>
<organism evidence="8 9">
    <name type="scientific">Acorus gramineus</name>
    <name type="common">Dwarf sweet flag</name>
    <dbReference type="NCBI Taxonomy" id="55184"/>
    <lineage>
        <taxon>Eukaryota</taxon>
        <taxon>Viridiplantae</taxon>
        <taxon>Streptophyta</taxon>
        <taxon>Embryophyta</taxon>
        <taxon>Tracheophyta</taxon>
        <taxon>Spermatophyta</taxon>
        <taxon>Magnoliopsida</taxon>
        <taxon>Liliopsida</taxon>
        <taxon>Acoraceae</taxon>
        <taxon>Acorus</taxon>
    </lineage>
</organism>
<proteinExistence type="predicted"/>
<dbReference type="GO" id="GO:0005634">
    <property type="term" value="C:nucleus"/>
    <property type="evidence" value="ECO:0007669"/>
    <property type="project" value="UniProtKB-SubCell"/>
</dbReference>
<evidence type="ECO:0000256" key="1">
    <source>
        <dbReference type="ARBA" id="ARBA00004123"/>
    </source>
</evidence>
<dbReference type="Gene3D" id="2.40.330.10">
    <property type="entry name" value="DNA-binding pseudobarrel domain"/>
    <property type="match status" value="1"/>
</dbReference>
<reference evidence="8" key="1">
    <citation type="journal article" date="2023" name="Nat. Commun.">
        <title>Diploid and tetraploid genomes of Acorus and the evolution of monocots.</title>
        <authorList>
            <person name="Ma L."/>
            <person name="Liu K.W."/>
            <person name="Li Z."/>
            <person name="Hsiao Y.Y."/>
            <person name="Qi Y."/>
            <person name="Fu T."/>
            <person name="Tang G.D."/>
            <person name="Zhang D."/>
            <person name="Sun W.H."/>
            <person name="Liu D.K."/>
            <person name="Li Y."/>
            <person name="Chen G.Z."/>
            <person name="Liu X.D."/>
            <person name="Liao X.Y."/>
            <person name="Jiang Y.T."/>
            <person name="Yu X."/>
            <person name="Hao Y."/>
            <person name="Huang J."/>
            <person name="Zhao X.W."/>
            <person name="Ke S."/>
            <person name="Chen Y.Y."/>
            <person name="Wu W.L."/>
            <person name="Hsu J.L."/>
            <person name="Lin Y.F."/>
            <person name="Huang M.D."/>
            <person name="Li C.Y."/>
            <person name="Huang L."/>
            <person name="Wang Z.W."/>
            <person name="Zhao X."/>
            <person name="Zhong W.Y."/>
            <person name="Peng D.H."/>
            <person name="Ahmad S."/>
            <person name="Lan S."/>
            <person name="Zhang J.S."/>
            <person name="Tsai W.C."/>
            <person name="Van de Peer Y."/>
            <person name="Liu Z.J."/>
        </authorList>
    </citation>
    <scope>NUCLEOTIDE SEQUENCE</scope>
    <source>
        <strain evidence="8">SCP</strain>
    </source>
</reference>
<dbReference type="Pfam" id="PF02362">
    <property type="entry name" value="B3"/>
    <property type="match status" value="1"/>
</dbReference>
<dbReference type="PROSITE" id="PS50863">
    <property type="entry name" value="B3"/>
    <property type="match status" value="1"/>
</dbReference>
<evidence type="ECO:0000256" key="3">
    <source>
        <dbReference type="ARBA" id="ARBA00023125"/>
    </source>
</evidence>
<reference evidence="8" key="2">
    <citation type="submission" date="2023-06" db="EMBL/GenBank/DDBJ databases">
        <authorList>
            <person name="Ma L."/>
            <person name="Liu K.-W."/>
            <person name="Li Z."/>
            <person name="Hsiao Y.-Y."/>
            <person name="Qi Y."/>
            <person name="Fu T."/>
            <person name="Tang G."/>
            <person name="Zhang D."/>
            <person name="Sun W.-H."/>
            <person name="Liu D.-K."/>
            <person name="Li Y."/>
            <person name="Chen G.-Z."/>
            <person name="Liu X.-D."/>
            <person name="Liao X.-Y."/>
            <person name="Jiang Y.-T."/>
            <person name="Yu X."/>
            <person name="Hao Y."/>
            <person name="Huang J."/>
            <person name="Zhao X.-W."/>
            <person name="Ke S."/>
            <person name="Chen Y.-Y."/>
            <person name="Wu W.-L."/>
            <person name="Hsu J.-L."/>
            <person name="Lin Y.-F."/>
            <person name="Huang M.-D."/>
            <person name="Li C.-Y."/>
            <person name="Huang L."/>
            <person name="Wang Z.-W."/>
            <person name="Zhao X."/>
            <person name="Zhong W.-Y."/>
            <person name="Peng D.-H."/>
            <person name="Ahmad S."/>
            <person name="Lan S."/>
            <person name="Zhang J.-S."/>
            <person name="Tsai W.-C."/>
            <person name="Van De Peer Y."/>
            <person name="Liu Z.-J."/>
        </authorList>
    </citation>
    <scope>NUCLEOTIDE SEQUENCE</scope>
    <source>
        <strain evidence="8">SCP</strain>
        <tissue evidence="8">Leaves</tissue>
    </source>
</reference>
<comment type="subcellular location">
    <subcellularLocation>
        <location evidence="1">Nucleus</location>
    </subcellularLocation>
</comment>
<dbReference type="CDD" id="cd10017">
    <property type="entry name" value="B3_DNA"/>
    <property type="match status" value="1"/>
</dbReference>
<feature type="compositionally biased region" description="Low complexity" evidence="6">
    <location>
        <begin position="20"/>
        <end position="31"/>
    </location>
</feature>
<dbReference type="GO" id="GO:0003700">
    <property type="term" value="F:DNA-binding transcription factor activity"/>
    <property type="evidence" value="ECO:0007669"/>
    <property type="project" value="InterPro"/>
</dbReference>
<dbReference type="InterPro" id="IPR003340">
    <property type="entry name" value="B3_DNA-bd"/>
</dbReference>
<keyword evidence="5" id="KW-0539">Nucleus</keyword>
<dbReference type="InterPro" id="IPR044800">
    <property type="entry name" value="LEC2-like"/>
</dbReference>
<protein>
    <submittedName>
        <fullName evidence="8">B3 domain-containing protein</fullName>
    </submittedName>
</protein>
<dbReference type="EMBL" id="JAUJYN010000003">
    <property type="protein sequence ID" value="KAK1275020.1"/>
    <property type="molecule type" value="Genomic_DNA"/>
</dbReference>
<dbReference type="GO" id="GO:0003677">
    <property type="term" value="F:DNA binding"/>
    <property type="evidence" value="ECO:0007669"/>
    <property type="project" value="UniProtKB-KW"/>
</dbReference>
<accession>A0AAV9BF36</accession>
<sequence>MQTKAAATHGQFPTDLQWRSTTTPTTSTSSTQNPNYEEQLIMEPMFEKPLTPSDVGKLNRLVIPKHHAEKHFPLLSSSSSSDNDNSLCFEDESGKQWRFRYSYWNSSQSYVFTKGWTRFVKDKSLHASDVVSFARSTRDRRRLFIGWRRTTHDVPTTMPSSMAGDQQHHHLWGGGEPPVMLESAVPPVYSKRLRLFGVNLDYFPDRAEPDPVRTRQLFHGFESTHTQAPYDLHRTV</sequence>
<evidence type="ECO:0000256" key="6">
    <source>
        <dbReference type="SAM" id="MobiDB-lite"/>
    </source>
</evidence>
<keyword evidence="9" id="KW-1185">Reference proteome</keyword>
<dbReference type="Proteomes" id="UP001179952">
    <property type="component" value="Unassembled WGS sequence"/>
</dbReference>